<keyword evidence="6" id="KW-1185">Reference proteome</keyword>
<dbReference type="GO" id="GO:0016747">
    <property type="term" value="F:acyltransferase activity, transferring groups other than amino-acyl groups"/>
    <property type="evidence" value="ECO:0007669"/>
    <property type="project" value="InterPro"/>
</dbReference>
<dbReference type="EMBL" id="OLKH01000071">
    <property type="protein sequence ID" value="SPE76767.1"/>
    <property type="molecule type" value="Genomic_DNA"/>
</dbReference>
<keyword evidence="1" id="KW-0812">Transmembrane</keyword>
<dbReference type="Pfam" id="PF01757">
    <property type="entry name" value="Acyl_transf_3"/>
    <property type="match status" value="1"/>
</dbReference>
<dbReference type="RefSeq" id="WP_105195650.1">
    <property type="nucleotide sequence ID" value="NZ_OLKH01000071.1"/>
</dbReference>
<accession>A0A2N9P8W8</accession>
<organism evidence="4 5">
    <name type="scientific">Flavobacterium columnare</name>
    <dbReference type="NCBI Taxonomy" id="996"/>
    <lineage>
        <taxon>Bacteria</taxon>
        <taxon>Pseudomonadati</taxon>
        <taxon>Bacteroidota</taxon>
        <taxon>Flavobacteriia</taxon>
        <taxon>Flavobacteriales</taxon>
        <taxon>Flavobacteriaceae</taxon>
        <taxon>Flavobacterium</taxon>
    </lineage>
</organism>
<sequence>MLKQNSINFLRFLMANIIMLAHLVELTKDKTLYLLSLFCKSNLAVSSFFVLSGFLVSKSLTRTPSLKIYFLKRAKRILPAYIITIIFSVVILSSISTLSFWDYFTNKMTCRYFFWNLFFLNFLEPCLPNVFATNPLPFVNGSLWTMKIEEGFYLTLPILFYFIKKSKKETLVLAFVYFISILYSYIMLELLHLPLLEKQLPGKLAYFAIGIYIYLNFDFFIQNKKAFLVGAWFLFFIQLYYLNNDLFFPFTLGITVLFLAYSLPFLNKFSAKADYTYGIYLYHFPIIQVFVHFRFFQRYNPVVISVILILITYLFAYLSWHLVEKRFLNRK</sequence>
<feature type="domain" description="Acyltransferase 3" evidence="2">
    <location>
        <begin position="5"/>
        <end position="320"/>
    </location>
</feature>
<feature type="transmembrane region" description="Helical" evidence="1">
    <location>
        <begin position="6"/>
        <end position="24"/>
    </location>
</feature>
<feature type="transmembrane region" description="Helical" evidence="1">
    <location>
        <begin position="279"/>
        <end position="296"/>
    </location>
</feature>
<name>A0A2N9P8W8_9FLAO</name>
<keyword evidence="4" id="KW-0808">Transferase</keyword>
<dbReference type="GO" id="GO:0016020">
    <property type="term" value="C:membrane"/>
    <property type="evidence" value="ECO:0007669"/>
    <property type="project" value="TreeGrafter"/>
</dbReference>
<feature type="transmembrane region" description="Helical" evidence="1">
    <location>
        <begin position="200"/>
        <end position="219"/>
    </location>
</feature>
<dbReference type="InterPro" id="IPR050879">
    <property type="entry name" value="Acyltransferase_3"/>
</dbReference>
<dbReference type="InterPro" id="IPR002656">
    <property type="entry name" value="Acyl_transf_3_dom"/>
</dbReference>
<gene>
    <name evidence="3" type="ORF">EH230_07290</name>
    <name evidence="4" type="ORF">FLACOL_00756</name>
</gene>
<feature type="transmembrane region" description="Helical" evidence="1">
    <location>
        <begin position="226"/>
        <end position="242"/>
    </location>
</feature>
<dbReference type="PANTHER" id="PTHR23028:SF53">
    <property type="entry name" value="ACYL_TRANSF_3 DOMAIN-CONTAINING PROTEIN"/>
    <property type="match status" value="1"/>
</dbReference>
<dbReference type="PANTHER" id="PTHR23028">
    <property type="entry name" value="ACETYLTRANSFERASE"/>
    <property type="match status" value="1"/>
</dbReference>
<protein>
    <submittedName>
        <fullName evidence="3 4">Acyltransferase</fullName>
    </submittedName>
</protein>
<evidence type="ECO:0000313" key="6">
    <source>
        <dbReference type="Proteomes" id="UP000288951"/>
    </source>
</evidence>
<feature type="transmembrane region" description="Helical" evidence="1">
    <location>
        <begin position="144"/>
        <end position="163"/>
    </location>
</feature>
<reference evidence="3" key="2">
    <citation type="submission" date="2018-12" db="EMBL/GenBank/DDBJ databases">
        <title>Draft genome sequence of Flaovobacterium columnare ARS1 isolated from channel catfish in Alabama.</title>
        <authorList>
            <person name="Cai W."/>
            <person name="Arias C."/>
        </authorList>
    </citation>
    <scope>NUCLEOTIDE SEQUENCE [LARGE SCALE GENOMIC DNA]</scope>
    <source>
        <strain evidence="3">ARS1</strain>
    </source>
</reference>
<feature type="transmembrane region" description="Helical" evidence="1">
    <location>
        <begin position="248"/>
        <end position="267"/>
    </location>
</feature>
<proteinExistence type="predicted"/>
<dbReference type="Proteomes" id="UP000238180">
    <property type="component" value="Unassembled WGS sequence"/>
</dbReference>
<feature type="transmembrane region" description="Helical" evidence="1">
    <location>
        <begin position="302"/>
        <end position="323"/>
    </location>
</feature>
<dbReference type="Proteomes" id="UP000288951">
    <property type="component" value="Unassembled WGS sequence"/>
</dbReference>
<feature type="transmembrane region" description="Helical" evidence="1">
    <location>
        <begin position="31"/>
        <end position="57"/>
    </location>
</feature>
<keyword evidence="4" id="KW-0012">Acyltransferase</keyword>
<dbReference type="OrthoDB" id="9796461at2"/>
<keyword evidence="1" id="KW-0472">Membrane</keyword>
<evidence type="ECO:0000313" key="5">
    <source>
        <dbReference type="Proteomes" id="UP000238180"/>
    </source>
</evidence>
<evidence type="ECO:0000313" key="4">
    <source>
        <dbReference type="EMBL" id="SPE76767.1"/>
    </source>
</evidence>
<evidence type="ECO:0000259" key="2">
    <source>
        <dbReference type="Pfam" id="PF01757"/>
    </source>
</evidence>
<keyword evidence="1" id="KW-1133">Transmembrane helix</keyword>
<dbReference type="AlphaFoldDB" id="A0A2N9P8W8"/>
<dbReference type="GO" id="GO:0000271">
    <property type="term" value="P:polysaccharide biosynthetic process"/>
    <property type="evidence" value="ECO:0007669"/>
    <property type="project" value="TreeGrafter"/>
</dbReference>
<evidence type="ECO:0000313" key="3">
    <source>
        <dbReference type="EMBL" id="RVU90711.1"/>
    </source>
</evidence>
<feature type="transmembrane region" description="Helical" evidence="1">
    <location>
        <begin position="170"/>
        <end position="188"/>
    </location>
</feature>
<dbReference type="EMBL" id="RQSM01000003">
    <property type="protein sequence ID" value="RVU90711.1"/>
    <property type="molecule type" value="Genomic_DNA"/>
</dbReference>
<feature type="transmembrane region" description="Helical" evidence="1">
    <location>
        <begin position="77"/>
        <end position="101"/>
    </location>
</feature>
<evidence type="ECO:0000256" key="1">
    <source>
        <dbReference type="SAM" id="Phobius"/>
    </source>
</evidence>
<reference evidence="4" key="1">
    <citation type="submission" date="2018-02" db="EMBL/GenBank/DDBJ databases">
        <authorList>
            <person name="Cohen D.B."/>
            <person name="Kent A.D."/>
        </authorList>
    </citation>
    <scope>NUCLEOTIDE SEQUENCE [LARGE SCALE GENOMIC DNA]</scope>
    <source>
        <strain evidence="4">CIP109753</strain>
    </source>
</reference>